<sequence>MRIAIGLVAAMLVAAPALAEPWDFVLINETGKPIKLIEVAPTGSTDWKAGLEEEGRREPVLKPKARTTVRLDRPSSQCRYDVRATFEDGGTETFSSANICDNSYVTIKLTGGKPTLSAN</sequence>
<proteinExistence type="predicted"/>
<accession>A0A518RIR5</accession>
<evidence type="ECO:0000313" key="3">
    <source>
        <dbReference type="Proteomes" id="UP000318055"/>
    </source>
</evidence>
<dbReference type="AlphaFoldDB" id="A0A518RIR5"/>
<dbReference type="OrthoDB" id="4736977at2"/>
<name>A0A518RIR5_9SPHN</name>
<evidence type="ECO:0000313" key="2">
    <source>
        <dbReference type="EMBL" id="QDX27321.1"/>
    </source>
</evidence>
<reference evidence="2 3" key="1">
    <citation type="submission" date="2019-07" db="EMBL/GenBank/DDBJ databases">
        <title>Sphingomonas alkalisoli sp. nov., isolated from rhizosphere soil of Suaedae salsa.</title>
        <authorList>
            <person name="Zhang H."/>
            <person name="Xu L."/>
            <person name="Zhang J.-X."/>
            <person name="Sun J.-Q."/>
        </authorList>
    </citation>
    <scope>NUCLEOTIDE SEQUENCE [LARGE SCALE GENOMIC DNA]</scope>
    <source>
        <strain evidence="2 3">XS-10</strain>
    </source>
</reference>
<evidence type="ECO:0008006" key="4">
    <source>
        <dbReference type="Google" id="ProtNLM"/>
    </source>
</evidence>
<dbReference type="Proteomes" id="UP000318055">
    <property type="component" value="Chromosome"/>
</dbReference>
<keyword evidence="3" id="KW-1185">Reference proteome</keyword>
<feature type="signal peptide" evidence="1">
    <location>
        <begin position="1"/>
        <end position="19"/>
    </location>
</feature>
<organism evidence="2 3">
    <name type="scientific">Sphingomonas suaedae</name>
    <dbReference type="NCBI Taxonomy" id="2599297"/>
    <lineage>
        <taxon>Bacteria</taxon>
        <taxon>Pseudomonadati</taxon>
        <taxon>Pseudomonadota</taxon>
        <taxon>Alphaproteobacteria</taxon>
        <taxon>Sphingomonadales</taxon>
        <taxon>Sphingomonadaceae</taxon>
        <taxon>Sphingomonas</taxon>
    </lineage>
</organism>
<gene>
    <name evidence="2" type="ORF">FPZ54_15800</name>
</gene>
<feature type="chain" id="PRO_5021967088" description="Argininosuccinate lyase" evidence="1">
    <location>
        <begin position="20"/>
        <end position="119"/>
    </location>
</feature>
<dbReference type="RefSeq" id="WP_145848753.1">
    <property type="nucleotide sequence ID" value="NZ_CP042239.1"/>
</dbReference>
<keyword evidence="1" id="KW-0732">Signal</keyword>
<dbReference type="KEGG" id="ssua:FPZ54_15800"/>
<protein>
    <recommendedName>
        <fullName evidence="4">Argininosuccinate lyase</fullName>
    </recommendedName>
</protein>
<evidence type="ECO:0000256" key="1">
    <source>
        <dbReference type="SAM" id="SignalP"/>
    </source>
</evidence>
<dbReference type="EMBL" id="CP042239">
    <property type="protein sequence ID" value="QDX27321.1"/>
    <property type="molecule type" value="Genomic_DNA"/>
</dbReference>